<evidence type="ECO:0000259" key="1">
    <source>
        <dbReference type="Pfam" id="PF07000"/>
    </source>
</evidence>
<keyword evidence="3" id="KW-1185">Reference proteome</keyword>
<accession>A0A5N6TS25</accession>
<evidence type="ECO:0000313" key="3">
    <source>
        <dbReference type="Proteomes" id="UP000325780"/>
    </source>
</evidence>
<feature type="domain" description="DUF1308" evidence="1">
    <location>
        <begin position="312"/>
        <end position="398"/>
    </location>
</feature>
<dbReference type="Proteomes" id="UP000325780">
    <property type="component" value="Unassembled WGS sequence"/>
</dbReference>
<dbReference type="OrthoDB" id="441890at2759"/>
<dbReference type="EMBL" id="ML742140">
    <property type="protein sequence ID" value="KAE8148959.1"/>
    <property type="molecule type" value="Genomic_DNA"/>
</dbReference>
<proteinExistence type="predicted"/>
<gene>
    <name evidence="2" type="ORF">BDV25DRAFT_168101</name>
</gene>
<dbReference type="InterPro" id="IPR010733">
    <property type="entry name" value="DUF1308"/>
</dbReference>
<reference evidence="2 3" key="1">
    <citation type="submission" date="2019-04" db="EMBL/GenBank/DDBJ databases">
        <title>Friends and foes A comparative genomics study of 23 Aspergillus species from section Flavi.</title>
        <authorList>
            <consortium name="DOE Joint Genome Institute"/>
            <person name="Kjaerbolling I."/>
            <person name="Vesth T."/>
            <person name="Frisvad J.C."/>
            <person name="Nybo J.L."/>
            <person name="Theobald S."/>
            <person name="Kildgaard S."/>
            <person name="Isbrandt T."/>
            <person name="Kuo A."/>
            <person name="Sato A."/>
            <person name="Lyhne E.K."/>
            <person name="Kogle M.E."/>
            <person name="Wiebenga A."/>
            <person name="Kun R.S."/>
            <person name="Lubbers R.J."/>
            <person name="Makela M.R."/>
            <person name="Barry K."/>
            <person name="Chovatia M."/>
            <person name="Clum A."/>
            <person name="Daum C."/>
            <person name="Haridas S."/>
            <person name="He G."/>
            <person name="LaButti K."/>
            <person name="Lipzen A."/>
            <person name="Mondo S."/>
            <person name="Riley R."/>
            <person name="Salamov A."/>
            <person name="Simmons B.A."/>
            <person name="Magnuson J.K."/>
            <person name="Henrissat B."/>
            <person name="Mortensen U.H."/>
            <person name="Larsen T.O."/>
            <person name="Devries R.P."/>
            <person name="Grigoriev I.V."/>
            <person name="Machida M."/>
            <person name="Baker S.E."/>
            <person name="Andersen M.R."/>
        </authorList>
    </citation>
    <scope>NUCLEOTIDE SEQUENCE [LARGE SCALE GENOMIC DNA]</scope>
    <source>
        <strain evidence="2 3">IBT 18842</strain>
    </source>
</reference>
<organism evidence="2 3">
    <name type="scientific">Aspergillus avenaceus</name>
    <dbReference type="NCBI Taxonomy" id="36643"/>
    <lineage>
        <taxon>Eukaryota</taxon>
        <taxon>Fungi</taxon>
        <taxon>Dikarya</taxon>
        <taxon>Ascomycota</taxon>
        <taxon>Pezizomycotina</taxon>
        <taxon>Eurotiomycetes</taxon>
        <taxon>Eurotiomycetidae</taxon>
        <taxon>Eurotiales</taxon>
        <taxon>Aspergillaceae</taxon>
        <taxon>Aspergillus</taxon>
        <taxon>Aspergillus subgen. Circumdati</taxon>
    </lineage>
</organism>
<dbReference type="Pfam" id="PF07000">
    <property type="entry name" value="DUF1308"/>
    <property type="match status" value="1"/>
</dbReference>
<protein>
    <recommendedName>
        <fullName evidence="1">DUF1308 domain-containing protein</fullName>
    </recommendedName>
</protein>
<evidence type="ECO:0000313" key="2">
    <source>
        <dbReference type="EMBL" id="KAE8148959.1"/>
    </source>
</evidence>
<dbReference type="AlphaFoldDB" id="A0A5N6TS25"/>
<dbReference type="PANTHER" id="PTHR13379:SF0">
    <property type="entry name" value="UPF0415 PROTEIN C7ORF25"/>
    <property type="match status" value="1"/>
</dbReference>
<dbReference type="PANTHER" id="PTHR13379">
    <property type="entry name" value="UNCHARACTERIZED DUF1308"/>
    <property type="match status" value="1"/>
</dbReference>
<name>A0A5N6TS25_ASPAV</name>
<sequence>MEDTKENDQLQNSQTLAESLVGRCHGLLAEIDAFQEMLVQTQRNPQMVEVRSLRSNVFSETRTLEKVKEQVEEFVAAAAAAAAASGGDEEIEPRLMHALRSSNLPFYETVWNIAKTSCSGLVAFGKRFYWDGVEEEDGGGGKGKKRPGRDKRKSVFVDIVADDGEEWVKVSTISGTRLLFEMAKKGWEADSESDAESGDERTVLRNDEYSDDDDDELELVKLASDMRKAADCTRVRYRHARLRLVVPKIDEGESREIDELFKIIRGYGITVECGECTLDAFSYGKDSSLGAAAKLHLQQLLPTPFKHFTSTLNVDCTLLLALVSDLSHIRDIVPSPDLHKAIIRQLEVERERPLLNTELWPAMGARELLCTEEAAQRMREIVDTIGTETEKRRTELLLGAPPFNSWERDSILQKFQELSDNQVPADLKLPIKIVEAKAVVDSAVKQDKLPEVSSKVAQILSDINHSVFFYGWASRITTISSNRTVVKQVEAIVEQHRNGDEQLEGPPVWVCDTARSLIGKERGRKD</sequence>